<sequence>MIGTGLPATGRTSAERIGVALCTYNGAEYLQAQLDSILAQTVPVDEIVVGDDGSSDTTLSILERFRIDAASRGIRVEIIENVRNLGYVQNFSETLLRCTADILFLSDQDDVWHADRVQVLVERFDAETGLLMLHGDARLVDRTGQPLGSTLLEVLGVHPAELSLERSGRLLDAVLVRNFVTGATCALRRGLLQSGLPVPRYWSHDEWLAVVASLARGLDVHRPATIDYRQHGGNQIGATRRSLLSQLRGLVLFDPEARSRTAERLASAVAVLDAQHEAIAPAPFRGLAALTWRMAWSRLALYRRADVRTRWIVGDAPRLVGRLANACLAGAGWRGAAAACRGAWAGLRGHGLPD</sequence>
<evidence type="ECO:0000313" key="2">
    <source>
        <dbReference type="EMBL" id="WNH53134.1"/>
    </source>
</evidence>
<dbReference type="InterPro" id="IPR050834">
    <property type="entry name" value="Glycosyltransf_2"/>
</dbReference>
<accession>A0ABY9YQF0</accession>
<dbReference type="EMBL" id="CP115541">
    <property type="protein sequence ID" value="WNH53134.1"/>
    <property type="molecule type" value="Genomic_DNA"/>
</dbReference>
<dbReference type="InterPro" id="IPR029044">
    <property type="entry name" value="Nucleotide-diphossugar_trans"/>
</dbReference>
<protein>
    <submittedName>
        <fullName evidence="2">Glycosyltransferase family 2 protein</fullName>
    </submittedName>
</protein>
<keyword evidence="3" id="KW-1185">Reference proteome</keyword>
<reference evidence="2 3" key="1">
    <citation type="submission" date="2022-12" db="EMBL/GenBank/DDBJ databases">
        <title>Two new species, Stenotrophomonas aracearum and Stenotrophomonas oahuensis, isolated from Anthurium (Araceae family) in Hawaii.</title>
        <authorList>
            <person name="Chunag S.C."/>
            <person name="Dobhal S."/>
            <person name="Alvarez A."/>
            <person name="Arif M."/>
        </authorList>
    </citation>
    <scope>NUCLEOTIDE SEQUENCE [LARGE SCALE GENOMIC DNA]</scope>
    <source>
        <strain evidence="2 3">A5586</strain>
    </source>
</reference>
<organism evidence="2 3">
    <name type="scientific">Stenotrophomonas oahuensis</name>
    <dbReference type="NCBI Taxonomy" id="3003271"/>
    <lineage>
        <taxon>Bacteria</taxon>
        <taxon>Pseudomonadati</taxon>
        <taxon>Pseudomonadota</taxon>
        <taxon>Gammaproteobacteria</taxon>
        <taxon>Lysobacterales</taxon>
        <taxon>Lysobacteraceae</taxon>
        <taxon>Stenotrophomonas</taxon>
    </lineage>
</organism>
<dbReference type="Gene3D" id="3.90.550.10">
    <property type="entry name" value="Spore Coat Polysaccharide Biosynthesis Protein SpsA, Chain A"/>
    <property type="match status" value="1"/>
</dbReference>
<dbReference type="Proteomes" id="UP001302072">
    <property type="component" value="Chromosome"/>
</dbReference>
<dbReference type="Pfam" id="PF00535">
    <property type="entry name" value="Glycos_transf_2"/>
    <property type="match status" value="1"/>
</dbReference>
<gene>
    <name evidence="2" type="ORF">PDM29_02345</name>
</gene>
<evidence type="ECO:0000259" key="1">
    <source>
        <dbReference type="Pfam" id="PF00535"/>
    </source>
</evidence>
<evidence type="ECO:0000313" key="3">
    <source>
        <dbReference type="Proteomes" id="UP001302072"/>
    </source>
</evidence>
<dbReference type="InterPro" id="IPR001173">
    <property type="entry name" value="Glyco_trans_2-like"/>
</dbReference>
<dbReference type="SUPFAM" id="SSF53448">
    <property type="entry name" value="Nucleotide-diphospho-sugar transferases"/>
    <property type="match status" value="1"/>
</dbReference>
<proteinExistence type="predicted"/>
<dbReference type="PANTHER" id="PTHR43685">
    <property type="entry name" value="GLYCOSYLTRANSFERASE"/>
    <property type="match status" value="1"/>
</dbReference>
<feature type="domain" description="Glycosyltransferase 2-like" evidence="1">
    <location>
        <begin position="19"/>
        <end position="150"/>
    </location>
</feature>
<dbReference type="CDD" id="cd04196">
    <property type="entry name" value="GT_2_like_d"/>
    <property type="match status" value="1"/>
</dbReference>
<name>A0ABY9YQF0_9GAMM</name>
<dbReference type="PANTHER" id="PTHR43685:SF2">
    <property type="entry name" value="GLYCOSYLTRANSFERASE 2-LIKE DOMAIN-CONTAINING PROTEIN"/>
    <property type="match status" value="1"/>
</dbReference>